<evidence type="ECO:0000313" key="3">
    <source>
        <dbReference type="Proteomes" id="UP001203212"/>
    </source>
</evidence>
<dbReference type="InterPro" id="IPR019657">
    <property type="entry name" value="ComFB"/>
</dbReference>
<feature type="region of interest" description="Disordered" evidence="1">
    <location>
        <begin position="89"/>
        <end position="108"/>
    </location>
</feature>
<accession>A0ABT0L3N4</accession>
<reference evidence="2 3" key="1">
    <citation type="submission" date="2022-01" db="EMBL/GenBank/DDBJ databases">
        <title>Whole genome-based taxonomy of the Shewanellaceae.</title>
        <authorList>
            <person name="Martin-Rodriguez A.J."/>
        </authorList>
    </citation>
    <scope>NUCLEOTIDE SEQUENCE [LARGE SCALE GENOMIC DNA]</scope>
    <source>
        <strain evidence="2 3">JCM 17801</strain>
    </source>
</reference>
<evidence type="ECO:0000256" key="1">
    <source>
        <dbReference type="SAM" id="MobiDB-lite"/>
    </source>
</evidence>
<comment type="caution">
    <text evidence="2">The sequence shown here is derived from an EMBL/GenBank/DDBJ whole genome shotgun (WGS) entry which is preliminary data.</text>
</comment>
<dbReference type="RefSeq" id="WP_188842749.1">
    <property type="nucleotide sequence ID" value="NZ_BMOT01000010.1"/>
</dbReference>
<protein>
    <submittedName>
        <fullName evidence="2">Late competence development ComFB family protein</fullName>
    </submittedName>
</protein>
<gene>
    <name evidence="2" type="ORF">L2689_13180</name>
</gene>
<sequence>MHLEFRNYYEVLLLEILRDEGLMEELPEDYLADLCCVTLNQLPVRYIRHLVDTYFFEDYNELKQMKTEISTALERSRAFLKANLQKRLKEEQETQQTQTSVMPLKHTE</sequence>
<proteinExistence type="predicted"/>
<keyword evidence="3" id="KW-1185">Reference proteome</keyword>
<name>A0ABT0L3N4_9GAMM</name>
<evidence type="ECO:0000313" key="2">
    <source>
        <dbReference type="EMBL" id="MCL1118189.1"/>
    </source>
</evidence>
<organism evidence="2 3">
    <name type="scientific">Shewanella aestuarii</name>
    <dbReference type="NCBI Taxonomy" id="1028752"/>
    <lineage>
        <taxon>Bacteria</taxon>
        <taxon>Pseudomonadati</taxon>
        <taxon>Pseudomonadota</taxon>
        <taxon>Gammaproteobacteria</taxon>
        <taxon>Alteromonadales</taxon>
        <taxon>Shewanellaceae</taxon>
        <taxon>Shewanella</taxon>
    </lineage>
</organism>
<dbReference type="EMBL" id="JAKILK010000007">
    <property type="protein sequence ID" value="MCL1118189.1"/>
    <property type="molecule type" value="Genomic_DNA"/>
</dbReference>
<dbReference type="Pfam" id="PF10719">
    <property type="entry name" value="ComFB"/>
    <property type="match status" value="1"/>
</dbReference>
<dbReference type="Proteomes" id="UP001203212">
    <property type="component" value="Unassembled WGS sequence"/>
</dbReference>